<gene>
    <name evidence="2" type="ORF">PRELSG_0004200</name>
</gene>
<dbReference type="VEuPathDB" id="PlasmoDB:PRELSG_0004200"/>
<proteinExistence type="predicted"/>
<protein>
    <recommendedName>
        <fullName evidence="4">Plasmodium RESA N-terminal domain-containing protein</fullName>
    </recommendedName>
</protein>
<dbReference type="EMBL" id="CVMU01000348">
    <property type="protein sequence ID" value="CRG85067.1"/>
    <property type="molecule type" value="Genomic_DNA"/>
</dbReference>
<dbReference type="OMA" id="WIHIERT"/>
<feature type="transmembrane region" description="Helical" evidence="1">
    <location>
        <begin position="47"/>
        <end position="68"/>
    </location>
</feature>
<dbReference type="GeneID" id="39733951"/>
<evidence type="ECO:0000313" key="3">
    <source>
        <dbReference type="Proteomes" id="UP000220158"/>
    </source>
</evidence>
<keyword evidence="1" id="KW-1133">Transmembrane helix</keyword>
<keyword evidence="1" id="KW-0472">Membrane</keyword>
<keyword evidence="1" id="KW-0812">Transmembrane</keyword>
<dbReference type="Proteomes" id="UP000220158">
    <property type="component" value="Unassembled WGS sequence"/>
</dbReference>
<sequence>MIYFKGSNGDLRKFPLDSNNTTIKSYSTYLHINKGETDKKKSNMFHVCSKFFTVLFLELLCFLLGYLFKEENLQNFVPKFNKDHLRVLGEKESEDVDKLIHLDEPYKKFEKSFNKHIDLLINHTSTSWEDMCYFRNVRISSYGKMWEKEKFEHWVNKTYKNATDFYGKISEEYKIFKKSHPTDKELSTFFKKKKKELYKFEGKEHERFLEYMQICIEEWIHIERTHNPKTFSSCSLFKKKGNYQLLINEQDK</sequence>
<dbReference type="RefSeq" id="XP_028531229.1">
    <property type="nucleotide sequence ID" value="XM_028676412.1"/>
</dbReference>
<dbReference type="AlphaFoldDB" id="A0A1J1GKD7"/>
<reference evidence="2 3" key="1">
    <citation type="submission" date="2015-04" db="EMBL/GenBank/DDBJ databases">
        <authorList>
            <consortium name="Pathogen Informatics"/>
        </authorList>
    </citation>
    <scope>NUCLEOTIDE SEQUENCE [LARGE SCALE GENOMIC DNA]</scope>
    <source>
        <strain evidence="2 3">SGS1</strain>
    </source>
</reference>
<organism evidence="2 3">
    <name type="scientific">Plasmodium relictum</name>
    <dbReference type="NCBI Taxonomy" id="85471"/>
    <lineage>
        <taxon>Eukaryota</taxon>
        <taxon>Sar</taxon>
        <taxon>Alveolata</taxon>
        <taxon>Apicomplexa</taxon>
        <taxon>Aconoidasida</taxon>
        <taxon>Haemosporida</taxon>
        <taxon>Plasmodiidae</taxon>
        <taxon>Plasmodium</taxon>
        <taxon>Plasmodium (Haemamoeba)</taxon>
    </lineage>
</organism>
<name>A0A1J1GKD7_PLARL</name>
<evidence type="ECO:0000313" key="2">
    <source>
        <dbReference type="EMBL" id="CRG85067.1"/>
    </source>
</evidence>
<dbReference type="KEGG" id="prel:PRELSG_0004200"/>
<evidence type="ECO:0008006" key="4">
    <source>
        <dbReference type="Google" id="ProtNLM"/>
    </source>
</evidence>
<evidence type="ECO:0000256" key="1">
    <source>
        <dbReference type="SAM" id="Phobius"/>
    </source>
</evidence>
<accession>A0A1J1GKD7</accession>
<keyword evidence="3" id="KW-1185">Reference proteome</keyword>